<organism evidence="13 14">
    <name type="scientific">Rhynchophorus ferrugineus</name>
    <name type="common">Red palm weevil</name>
    <name type="synonym">Curculio ferrugineus</name>
    <dbReference type="NCBI Taxonomy" id="354439"/>
    <lineage>
        <taxon>Eukaryota</taxon>
        <taxon>Metazoa</taxon>
        <taxon>Ecdysozoa</taxon>
        <taxon>Arthropoda</taxon>
        <taxon>Hexapoda</taxon>
        <taxon>Insecta</taxon>
        <taxon>Pterygota</taxon>
        <taxon>Neoptera</taxon>
        <taxon>Endopterygota</taxon>
        <taxon>Coleoptera</taxon>
        <taxon>Polyphaga</taxon>
        <taxon>Cucujiformia</taxon>
        <taxon>Curculionidae</taxon>
        <taxon>Dryophthorinae</taxon>
        <taxon>Rhynchophorus</taxon>
    </lineage>
</organism>
<evidence type="ECO:0000256" key="3">
    <source>
        <dbReference type="ARBA" id="ARBA00022617"/>
    </source>
</evidence>
<dbReference type="PROSITE" id="PS00438">
    <property type="entry name" value="CATALASE_2"/>
    <property type="match status" value="1"/>
</dbReference>
<dbReference type="PRINTS" id="PR00067">
    <property type="entry name" value="CATALASE"/>
</dbReference>
<dbReference type="InterPro" id="IPR010582">
    <property type="entry name" value="Catalase_immune_responsive"/>
</dbReference>
<dbReference type="InterPro" id="IPR011614">
    <property type="entry name" value="Catalase_core"/>
</dbReference>
<dbReference type="SMART" id="SM01060">
    <property type="entry name" value="Catalase"/>
    <property type="match status" value="1"/>
</dbReference>
<dbReference type="PIRSF" id="PIRSF038928">
    <property type="entry name" value="Catalase_clade1-3"/>
    <property type="match status" value="1"/>
</dbReference>
<keyword evidence="4 9" id="KW-0479">Metal-binding</keyword>
<evidence type="ECO:0000256" key="6">
    <source>
        <dbReference type="ARBA" id="ARBA00023004"/>
    </source>
</evidence>
<dbReference type="InterPro" id="IPR002226">
    <property type="entry name" value="Catalase_haem_BS"/>
</dbReference>
<reference evidence="13" key="1">
    <citation type="submission" date="2020-08" db="EMBL/GenBank/DDBJ databases">
        <title>Genome sequencing and assembly of the red palm weevil Rhynchophorus ferrugineus.</title>
        <authorList>
            <person name="Dias G.B."/>
            <person name="Bergman C.M."/>
            <person name="Manee M."/>
        </authorList>
    </citation>
    <scope>NUCLEOTIDE SEQUENCE</scope>
    <source>
        <strain evidence="13">AA-2017</strain>
        <tissue evidence="13">Whole larva</tissue>
    </source>
</reference>
<evidence type="ECO:0000256" key="9">
    <source>
        <dbReference type="PIRSR" id="PIRSR038928-2"/>
    </source>
</evidence>
<protein>
    <recommendedName>
        <fullName evidence="10">Catalase</fullName>
        <ecNumber evidence="10">1.11.1.6</ecNumber>
    </recommendedName>
</protein>
<dbReference type="Pfam" id="PF00199">
    <property type="entry name" value="Catalase"/>
    <property type="match status" value="1"/>
</dbReference>
<evidence type="ECO:0000256" key="8">
    <source>
        <dbReference type="PIRSR" id="PIRSR038928-1"/>
    </source>
</evidence>
<feature type="binding site" description="axial binding residue" evidence="9">
    <location>
        <position position="360"/>
    </location>
    <ligand>
        <name>heme</name>
        <dbReference type="ChEBI" id="CHEBI:30413"/>
    </ligand>
    <ligandPart>
        <name>Fe</name>
        <dbReference type="ChEBI" id="CHEBI:18248"/>
    </ligandPart>
</feature>
<dbReference type="AlphaFoldDB" id="A0A834LYL8"/>
<feature type="active site" evidence="8">
    <location>
        <position position="145"/>
    </location>
</feature>
<dbReference type="EMBL" id="JAACXV010014686">
    <property type="protein sequence ID" value="KAF7265136.1"/>
    <property type="molecule type" value="Genomic_DNA"/>
</dbReference>
<sequence length="510" mass="58007">MCTRDAAARQLEEWRKNNQDKVGYARNSAGIAIVNPATSLTIGKHGLIPLRDWQLVERLGHFHRERIPERIVHAKGAGAFGEFICTRDLSKYTSSKVFQLSNKTPIAVRFSTVAGNMGSADTVRDPRGFAIKFYTEEGIWDLVGNNTPIFFMKDPILFPMFIHSQKRNPVTNLRDWDAFWDYLSLTPMSVHQVMILFSDRGIPDGFRHQHGFGSHTFSLINGDRKLTWCKFIYKTNQGIKNLDPATAEKLAGSDPDYAARDLYNAIAEAGEKSKSYPSWTMYVQLMTPEQAKKSKFDPFDITKVWPHGEFPLIEVGKFVLNSNPTNYFSQIEQLAFSPNNLTPGIGDSPDRLLQGRMFSYQDAHRYRLGANFQQLPVNRPPNGVANFDRDGMMCIFSQQGAPNYYPNSFGGPNADPEAATWTPPPQHFDGYENYYPEYYEEDNFSQPRVFWERVLNEGAKKSLVENLANSIKCANKSIQKRAGEVFTKVSEDLGTKLRKKLNQNDRIVHL</sequence>
<dbReference type="GO" id="GO:0004096">
    <property type="term" value="F:catalase activity"/>
    <property type="evidence" value="ECO:0007669"/>
    <property type="project" value="UniProtKB-EC"/>
</dbReference>
<dbReference type="GO" id="GO:0042542">
    <property type="term" value="P:response to hydrogen peroxide"/>
    <property type="evidence" value="ECO:0007669"/>
    <property type="project" value="TreeGrafter"/>
</dbReference>
<evidence type="ECO:0000256" key="4">
    <source>
        <dbReference type="ARBA" id="ARBA00022723"/>
    </source>
</evidence>
<dbReference type="InterPro" id="IPR018028">
    <property type="entry name" value="Catalase"/>
</dbReference>
<evidence type="ECO:0000256" key="2">
    <source>
        <dbReference type="ARBA" id="ARBA00022559"/>
    </source>
</evidence>
<evidence type="ECO:0000259" key="12">
    <source>
        <dbReference type="SMART" id="SM01060"/>
    </source>
</evidence>
<keyword evidence="6 9" id="KW-0408">Iron</keyword>
<dbReference type="PANTHER" id="PTHR11465:SF9">
    <property type="entry name" value="CATALASE"/>
    <property type="match status" value="1"/>
</dbReference>
<dbReference type="GO" id="GO:0005739">
    <property type="term" value="C:mitochondrion"/>
    <property type="evidence" value="ECO:0007669"/>
    <property type="project" value="TreeGrafter"/>
</dbReference>
<dbReference type="OrthoDB" id="6880011at2759"/>
<evidence type="ECO:0000256" key="1">
    <source>
        <dbReference type="ARBA" id="ARBA00005329"/>
    </source>
</evidence>
<dbReference type="GO" id="GO:0020037">
    <property type="term" value="F:heme binding"/>
    <property type="evidence" value="ECO:0007669"/>
    <property type="project" value="InterPro"/>
</dbReference>
<proteinExistence type="inferred from homology"/>
<comment type="catalytic activity">
    <reaction evidence="10">
        <text>2 H2O2 = O2 + 2 H2O</text>
        <dbReference type="Rhea" id="RHEA:20309"/>
        <dbReference type="ChEBI" id="CHEBI:15377"/>
        <dbReference type="ChEBI" id="CHEBI:15379"/>
        <dbReference type="ChEBI" id="CHEBI:16240"/>
        <dbReference type="EC" id="1.11.1.6"/>
    </reaction>
</comment>
<dbReference type="InterPro" id="IPR020835">
    <property type="entry name" value="Catalase_sf"/>
</dbReference>
<keyword evidence="2 10" id="KW-0575">Peroxidase</keyword>
<comment type="similarity">
    <text evidence="1 10">Belongs to the catalase family.</text>
</comment>
<dbReference type="Proteomes" id="UP000625711">
    <property type="component" value="Unassembled WGS sequence"/>
</dbReference>
<dbReference type="GO" id="GO:0046872">
    <property type="term" value="F:metal ion binding"/>
    <property type="evidence" value="ECO:0007669"/>
    <property type="project" value="UniProtKB-KW"/>
</dbReference>
<evidence type="ECO:0000313" key="13">
    <source>
        <dbReference type="EMBL" id="KAF7265136.1"/>
    </source>
</evidence>
<comment type="cofactor">
    <cofactor evidence="9">
        <name>heme</name>
        <dbReference type="ChEBI" id="CHEBI:30413"/>
    </cofactor>
</comment>
<dbReference type="Gene3D" id="2.40.180.10">
    <property type="entry name" value="Catalase core domain"/>
    <property type="match status" value="1"/>
</dbReference>
<dbReference type="FunFam" id="2.40.180.10:FF:000001">
    <property type="entry name" value="Catalase"/>
    <property type="match status" value="1"/>
</dbReference>
<dbReference type="SUPFAM" id="SSF56634">
    <property type="entry name" value="Heme-dependent catalase-like"/>
    <property type="match status" value="1"/>
</dbReference>
<keyword evidence="5 10" id="KW-0560">Oxidoreductase</keyword>
<dbReference type="PANTHER" id="PTHR11465">
    <property type="entry name" value="CATALASE"/>
    <property type="match status" value="1"/>
</dbReference>
<keyword evidence="7 10" id="KW-0376">Hydrogen peroxide</keyword>
<dbReference type="PROSITE" id="PS00437">
    <property type="entry name" value="CATALASE_1"/>
    <property type="match status" value="1"/>
</dbReference>
<evidence type="ECO:0000256" key="5">
    <source>
        <dbReference type="ARBA" id="ARBA00023002"/>
    </source>
</evidence>
<accession>A0A834LYL8</accession>
<dbReference type="Pfam" id="PF06628">
    <property type="entry name" value="Catalase-rel"/>
    <property type="match status" value="1"/>
</dbReference>
<feature type="domain" description="Catalase core" evidence="12">
    <location>
        <begin position="26"/>
        <end position="413"/>
    </location>
</feature>
<keyword evidence="14" id="KW-1185">Reference proteome</keyword>
<comment type="caution">
    <text evidence="13">The sequence shown here is derived from an EMBL/GenBank/DDBJ whole genome shotgun (WGS) entry which is preliminary data.</text>
</comment>
<comment type="function">
    <text evidence="11">Catalyzes the degradation of hydrogen peroxide (H(2)O(2)) generated by peroxisomal oxidases to water and oxygen, thereby protecting cells from the toxic effects of hydrogen peroxide.</text>
</comment>
<evidence type="ECO:0000256" key="11">
    <source>
        <dbReference type="RuleBase" id="RU004142"/>
    </source>
</evidence>
<dbReference type="InterPro" id="IPR024711">
    <property type="entry name" value="Catalase_clade1/3"/>
</dbReference>
<dbReference type="EC" id="1.11.1.6" evidence="10"/>
<dbReference type="GO" id="GO:0042744">
    <property type="term" value="P:hydrogen peroxide catabolic process"/>
    <property type="evidence" value="ECO:0007669"/>
    <property type="project" value="UniProtKB-KW"/>
</dbReference>
<dbReference type="GO" id="GO:0005777">
    <property type="term" value="C:peroxisome"/>
    <property type="evidence" value="ECO:0007669"/>
    <property type="project" value="TreeGrafter"/>
</dbReference>
<dbReference type="PROSITE" id="PS51402">
    <property type="entry name" value="CATALASE_3"/>
    <property type="match status" value="1"/>
</dbReference>
<evidence type="ECO:0000256" key="7">
    <source>
        <dbReference type="ARBA" id="ARBA00023324"/>
    </source>
</evidence>
<name>A0A834LYL8_RHYFE</name>
<gene>
    <name evidence="13" type="ORF">GWI33_021427</name>
</gene>
<feature type="active site" evidence="8">
    <location>
        <position position="73"/>
    </location>
</feature>
<keyword evidence="3 9" id="KW-0349">Heme</keyword>
<dbReference type="InterPro" id="IPR024708">
    <property type="entry name" value="Catalase_AS"/>
</dbReference>
<evidence type="ECO:0000313" key="14">
    <source>
        <dbReference type="Proteomes" id="UP000625711"/>
    </source>
</evidence>
<evidence type="ECO:0000256" key="10">
    <source>
        <dbReference type="RuleBase" id="RU000498"/>
    </source>
</evidence>